<reference evidence="1" key="1">
    <citation type="submission" date="2019-02" db="EMBL/GenBank/DDBJ databases">
        <authorList>
            <person name="Gruber-Vodicka R. H."/>
            <person name="Seah K. B. B."/>
        </authorList>
    </citation>
    <scope>NUCLEOTIDE SEQUENCE</scope>
    <source>
        <strain evidence="1">BECK_S313</strain>
    </source>
</reference>
<protein>
    <submittedName>
        <fullName evidence="1">Uncharacterized protein</fullName>
    </submittedName>
</protein>
<organism evidence="1">
    <name type="scientific">Candidatus Kentrum sp. LPFa</name>
    <dbReference type="NCBI Taxonomy" id="2126335"/>
    <lineage>
        <taxon>Bacteria</taxon>
        <taxon>Pseudomonadati</taxon>
        <taxon>Pseudomonadota</taxon>
        <taxon>Gammaproteobacteria</taxon>
        <taxon>Candidatus Kentrum</taxon>
    </lineage>
</organism>
<dbReference type="EMBL" id="CAADFK010000334">
    <property type="protein sequence ID" value="VFK22937.1"/>
    <property type="molecule type" value="Genomic_DNA"/>
</dbReference>
<name>A0A450X0X9_9GAMM</name>
<dbReference type="AlphaFoldDB" id="A0A450X0X9"/>
<proteinExistence type="predicted"/>
<accession>A0A450X0X9</accession>
<sequence length="144" mass="16699">MNELDLNPNDFKVNEVWIVIKVNDNPIALNEGMFDLYALMDAASTYVIGQSPAPTSLDSPPLENVNAIFMKGWDSKQKWPKKIIISYKYDLNNSFYLAAIDKRIDVKYVPTSRLKIFIEPLKNHFKNIFRAVFKQPQYTEAYKC</sequence>
<evidence type="ECO:0000313" key="1">
    <source>
        <dbReference type="EMBL" id="VFK22937.1"/>
    </source>
</evidence>
<gene>
    <name evidence="1" type="ORF">BECKLPF1236B_GA0070989_13342</name>
</gene>